<feature type="compositionally biased region" description="Basic and acidic residues" evidence="1">
    <location>
        <begin position="7"/>
        <end position="24"/>
    </location>
</feature>
<evidence type="ECO:0000313" key="4">
    <source>
        <dbReference type="Proteomes" id="UP000252795"/>
    </source>
</evidence>
<gene>
    <name evidence="3" type="ORF">DET51_105193</name>
    <name evidence="2" type="ORF">DET64_105194</name>
</gene>
<evidence type="ECO:0000313" key="2">
    <source>
        <dbReference type="EMBL" id="RBP74068.1"/>
    </source>
</evidence>
<dbReference type="Proteomes" id="UP000252795">
    <property type="component" value="Unassembled WGS sequence"/>
</dbReference>
<dbReference type="EMBL" id="QPJB01000005">
    <property type="protein sequence ID" value="RCW34817.1"/>
    <property type="molecule type" value="Genomic_DNA"/>
</dbReference>
<reference evidence="3 4" key="1">
    <citation type="submission" date="2018-07" db="EMBL/GenBank/DDBJ databases">
        <title>Freshwater and sediment microbial communities from various areas in North America, analyzing microbe dynamics in response to fracking.</title>
        <authorList>
            <person name="Lamendella R."/>
        </authorList>
    </citation>
    <scope>NUCLEOTIDE SEQUENCE [LARGE SCALE GENOMIC DNA]</scope>
    <source>
        <strain evidence="3 4">114E</strain>
        <strain evidence="2 5">114E_o</strain>
    </source>
</reference>
<evidence type="ECO:0000256" key="1">
    <source>
        <dbReference type="SAM" id="MobiDB-lite"/>
    </source>
</evidence>
<comment type="caution">
    <text evidence="3">The sequence shown here is derived from an EMBL/GenBank/DDBJ whole genome shotgun (WGS) entry which is preliminary data.</text>
</comment>
<dbReference type="RefSeq" id="WP_113879687.1">
    <property type="nucleotide sequence ID" value="NZ_QNSA01000005.1"/>
</dbReference>
<sequence>MSIEPCTKQDFEEGLREDGIDQPKPEPTGPEIYRQVEARMTALINTSASDCAITMDARAERDPVDTIGEVTQLLVMMNHKGIEKKSHRQAMLRAARKALNSIGEVPNGTENRD</sequence>
<accession>A0A368V0U4</accession>
<proteinExistence type="predicted"/>
<dbReference type="AlphaFoldDB" id="A0A368V0U4"/>
<organism evidence="3 4">
    <name type="scientific">Marinobacter nauticus</name>
    <name type="common">Marinobacter hydrocarbonoclasticus</name>
    <name type="synonym">Marinobacter aquaeolei</name>
    <dbReference type="NCBI Taxonomy" id="2743"/>
    <lineage>
        <taxon>Bacteria</taxon>
        <taxon>Pseudomonadati</taxon>
        <taxon>Pseudomonadota</taxon>
        <taxon>Gammaproteobacteria</taxon>
        <taxon>Pseudomonadales</taxon>
        <taxon>Marinobacteraceae</taxon>
        <taxon>Marinobacter</taxon>
    </lineage>
</organism>
<protein>
    <submittedName>
        <fullName evidence="3">Uncharacterized protein</fullName>
    </submittedName>
</protein>
<evidence type="ECO:0000313" key="3">
    <source>
        <dbReference type="EMBL" id="RCW34817.1"/>
    </source>
</evidence>
<evidence type="ECO:0000313" key="5">
    <source>
        <dbReference type="Proteomes" id="UP000253065"/>
    </source>
</evidence>
<feature type="region of interest" description="Disordered" evidence="1">
    <location>
        <begin position="1"/>
        <end position="30"/>
    </location>
</feature>
<keyword evidence="5" id="KW-1185">Reference proteome</keyword>
<name>A0A368V0U4_MARNT</name>
<dbReference type="Proteomes" id="UP000253065">
    <property type="component" value="Unassembled WGS sequence"/>
</dbReference>
<dbReference type="EMBL" id="QNSA01000005">
    <property type="protein sequence ID" value="RBP74068.1"/>
    <property type="molecule type" value="Genomic_DNA"/>
</dbReference>